<evidence type="ECO:0000256" key="9">
    <source>
        <dbReference type="ARBA" id="ARBA00023173"/>
    </source>
</evidence>
<dbReference type="Pfam" id="PF04906">
    <property type="entry name" value="Tweety"/>
    <property type="match status" value="1"/>
</dbReference>
<feature type="compositionally biased region" description="Low complexity" evidence="13">
    <location>
        <begin position="451"/>
        <end position="462"/>
    </location>
</feature>
<evidence type="ECO:0000256" key="8">
    <source>
        <dbReference type="ARBA" id="ARBA00023136"/>
    </source>
</evidence>
<evidence type="ECO:0000313" key="17">
    <source>
        <dbReference type="Proteomes" id="UP000001064"/>
    </source>
</evidence>
<feature type="transmembrane region" description="Helical" evidence="14">
    <location>
        <begin position="129"/>
        <end position="149"/>
    </location>
</feature>
<feature type="chain" id="PRO_5003264957" evidence="15">
    <location>
        <begin position="20"/>
        <end position="489"/>
    </location>
</feature>
<evidence type="ECO:0000256" key="13">
    <source>
        <dbReference type="SAM" id="MobiDB-lite"/>
    </source>
</evidence>
<keyword evidence="5 14" id="KW-0812">Transmembrane</keyword>
<keyword evidence="12" id="KW-0407">Ion channel</keyword>
<keyword evidence="15" id="KW-0732">Signal</keyword>
<reference evidence="17" key="1">
    <citation type="journal article" date="2011" name="Genome Biol.">
        <title>Comparative genomics of the social amoebae Dictyostelium discoideum and Dictyostelium purpureum.</title>
        <authorList>
            <consortium name="US DOE Joint Genome Institute (JGI-PGF)"/>
            <person name="Sucgang R."/>
            <person name="Kuo A."/>
            <person name="Tian X."/>
            <person name="Salerno W."/>
            <person name="Parikh A."/>
            <person name="Feasley C.L."/>
            <person name="Dalin E."/>
            <person name="Tu H."/>
            <person name="Huang E."/>
            <person name="Barry K."/>
            <person name="Lindquist E."/>
            <person name="Shapiro H."/>
            <person name="Bruce D."/>
            <person name="Schmutz J."/>
            <person name="Salamov A."/>
            <person name="Fey P."/>
            <person name="Gaudet P."/>
            <person name="Anjard C."/>
            <person name="Babu M.M."/>
            <person name="Basu S."/>
            <person name="Bushmanova Y."/>
            <person name="van der Wel H."/>
            <person name="Katoh-Kurasawa M."/>
            <person name="Dinh C."/>
            <person name="Coutinho P.M."/>
            <person name="Saito T."/>
            <person name="Elias M."/>
            <person name="Schaap P."/>
            <person name="Kay R.R."/>
            <person name="Henrissat B."/>
            <person name="Eichinger L."/>
            <person name="Rivero F."/>
            <person name="Putnam N.H."/>
            <person name="West C.M."/>
            <person name="Loomis W.F."/>
            <person name="Chisholm R.L."/>
            <person name="Shaulsky G."/>
            <person name="Strassmann J.E."/>
            <person name="Queller D.C."/>
            <person name="Kuspa A."/>
            <person name="Grigoriev I.V."/>
        </authorList>
    </citation>
    <scope>NUCLEOTIDE SEQUENCE [LARGE SCALE GENOMIC DNA]</scope>
    <source>
        <strain evidence="17">QSDP1</strain>
    </source>
</reference>
<dbReference type="GO" id="GO:0005254">
    <property type="term" value="F:chloride channel activity"/>
    <property type="evidence" value="ECO:0007669"/>
    <property type="project" value="UniProtKB-KW"/>
</dbReference>
<feature type="signal peptide" evidence="15">
    <location>
        <begin position="1"/>
        <end position="19"/>
    </location>
</feature>
<evidence type="ECO:0000256" key="1">
    <source>
        <dbReference type="ARBA" id="ARBA00004651"/>
    </source>
</evidence>
<feature type="transmembrane region" description="Helical" evidence="14">
    <location>
        <begin position="420"/>
        <end position="441"/>
    </location>
</feature>
<dbReference type="InterPro" id="IPR040283">
    <property type="entry name" value="DDB_G0292058-like"/>
</dbReference>
<comment type="subcellular location">
    <subcellularLocation>
        <location evidence="1">Cell membrane</location>
        <topology evidence="1">Multi-pass membrane protein</topology>
    </subcellularLocation>
</comment>
<name>F0Z6S6_DICPU</name>
<keyword evidence="17" id="KW-1185">Reference proteome</keyword>
<evidence type="ECO:0000256" key="4">
    <source>
        <dbReference type="ARBA" id="ARBA00022475"/>
    </source>
</evidence>
<dbReference type="OMA" id="IITCAWG"/>
<dbReference type="InParanoid" id="F0Z6S6"/>
<organism evidence="16 17">
    <name type="scientific">Dictyostelium purpureum</name>
    <name type="common">Slime mold</name>
    <dbReference type="NCBI Taxonomy" id="5786"/>
    <lineage>
        <taxon>Eukaryota</taxon>
        <taxon>Amoebozoa</taxon>
        <taxon>Evosea</taxon>
        <taxon>Eumycetozoa</taxon>
        <taxon>Dictyostelia</taxon>
        <taxon>Dictyosteliales</taxon>
        <taxon>Dictyosteliaceae</taxon>
        <taxon>Dictyostelium</taxon>
    </lineage>
</organism>
<dbReference type="AlphaFoldDB" id="F0Z6S6"/>
<evidence type="ECO:0000256" key="12">
    <source>
        <dbReference type="ARBA" id="ARBA00023303"/>
    </source>
</evidence>
<gene>
    <name evidence="16" type="ORF">DICPUDRAFT_44582</name>
</gene>
<evidence type="ECO:0000256" key="2">
    <source>
        <dbReference type="ARBA" id="ARBA00009849"/>
    </source>
</evidence>
<dbReference type="PANTHER" id="PTHR31414:SF3">
    <property type="match status" value="1"/>
</dbReference>
<feature type="compositionally biased region" description="Low complexity" evidence="13">
    <location>
        <begin position="477"/>
        <end position="489"/>
    </location>
</feature>
<keyword evidence="6 14" id="KW-1133">Transmembrane helix</keyword>
<protein>
    <submittedName>
        <fullName evidence="16">Uncharacterized protein</fullName>
    </submittedName>
</protein>
<dbReference type="RefSeq" id="XP_003283110.1">
    <property type="nucleotide sequence ID" value="XM_003283062.1"/>
</dbReference>
<evidence type="ECO:0000256" key="15">
    <source>
        <dbReference type="SAM" id="SignalP"/>
    </source>
</evidence>
<evidence type="ECO:0000256" key="11">
    <source>
        <dbReference type="ARBA" id="ARBA00023214"/>
    </source>
</evidence>
<dbReference type="GO" id="GO:0005886">
    <property type="term" value="C:plasma membrane"/>
    <property type="evidence" value="ECO:0007669"/>
    <property type="project" value="UniProtKB-SubCell"/>
</dbReference>
<dbReference type="VEuPathDB" id="AmoebaDB:DICPUDRAFT_44582"/>
<keyword evidence="3" id="KW-0813">Transport</keyword>
<evidence type="ECO:0000256" key="6">
    <source>
        <dbReference type="ARBA" id="ARBA00022989"/>
    </source>
</evidence>
<evidence type="ECO:0000256" key="5">
    <source>
        <dbReference type="ARBA" id="ARBA00022692"/>
    </source>
</evidence>
<evidence type="ECO:0000256" key="14">
    <source>
        <dbReference type="SAM" id="Phobius"/>
    </source>
</evidence>
<feature type="transmembrane region" description="Helical" evidence="14">
    <location>
        <begin position="256"/>
        <end position="280"/>
    </location>
</feature>
<dbReference type="GO" id="GO:0034707">
    <property type="term" value="C:chloride channel complex"/>
    <property type="evidence" value="ECO:0007669"/>
    <property type="project" value="UniProtKB-KW"/>
</dbReference>
<feature type="transmembrane region" description="Helical" evidence="14">
    <location>
        <begin position="231"/>
        <end position="249"/>
    </location>
</feature>
<keyword evidence="11" id="KW-0868">Chloride</keyword>
<evidence type="ECO:0000256" key="10">
    <source>
        <dbReference type="ARBA" id="ARBA00023180"/>
    </source>
</evidence>
<keyword evidence="8 14" id="KW-0472">Membrane</keyword>
<dbReference type="GeneID" id="10503499"/>
<evidence type="ECO:0000256" key="3">
    <source>
        <dbReference type="ARBA" id="ARBA00022448"/>
    </source>
</evidence>
<dbReference type="PANTHER" id="PTHR31414">
    <property type="entry name" value="TRANSMEMBRANE PROTEIN DDB_G0292058"/>
    <property type="match status" value="1"/>
</dbReference>
<keyword evidence="4" id="KW-1003">Cell membrane</keyword>
<dbReference type="EMBL" id="GL870943">
    <property type="protein sequence ID" value="EGC40359.1"/>
    <property type="molecule type" value="Genomic_DNA"/>
</dbReference>
<evidence type="ECO:0000313" key="16">
    <source>
        <dbReference type="EMBL" id="EGC40359.1"/>
    </source>
</evidence>
<keyword evidence="9" id="KW-0869">Chloride channel</keyword>
<dbReference type="OrthoDB" id="19498at2759"/>
<dbReference type="eggNOG" id="ENOG502RCGG">
    <property type="taxonomic scope" value="Eukaryota"/>
</dbReference>
<evidence type="ECO:0000256" key="7">
    <source>
        <dbReference type="ARBA" id="ARBA00023065"/>
    </source>
</evidence>
<keyword evidence="7" id="KW-0406">Ion transport</keyword>
<comment type="similarity">
    <text evidence="2">Belongs to the tweety family.</text>
</comment>
<dbReference type="KEGG" id="dpp:DICPUDRAFT_44582"/>
<feature type="transmembrane region" description="Helical" evidence="14">
    <location>
        <begin position="55"/>
        <end position="79"/>
    </location>
</feature>
<sequence>MINIKSVLYSSLFFSLASADFTSFITPSNLNRYNLKREKVEPVFDLDNRDYVESLVVLSFPGVLLSIFIIVLGLVVLFLRNCISIKKKSSKEKQEEKDVKTLGADFDTSSIISDYQPSKTVSSKWHFKIVKFFVFIIIITTIVGVILGLTSNSTASKDLNGFFSNMELNAKNAKKTGANLVHALAGKTDVSKTVVKNLKPLLDELNNMTISTHQAKVEETNLNLLRQSISIMGYVVAIITCAWGIFGVANGKSWTFMLLCYLSLLSISITLLSMGLHIPLSAASSDLCNSLEDYLDTGISPPWMKKWIDCEPSPAINKVVTYSQTELDKLVKMINLFSVAYTKKSYTVENIKTLKLDELRAIIPIDQVPLFDSKFDQITIPAILSVPRLENIAECKFVKDYFNYTKNNYCDEIIDGVNKIVISEILISVIWIPGFIFAVIYSKDGTINNESNSNSNNNQNNHNNEEGDEEEEVRGPNNNINNNIQNNNN</sequence>
<accession>F0Z6S6</accession>
<feature type="region of interest" description="Disordered" evidence="13">
    <location>
        <begin position="451"/>
        <end position="489"/>
    </location>
</feature>
<dbReference type="InterPro" id="IPR006990">
    <property type="entry name" value="Tweety"/>
</dbReference>
<keyword evidence="10" id="KW-0325">Glycoprotein</keyword>
<dbReference type="Proteomes" id="UP000001064">
    <property type="component" value="Unassembled WGS sequence"/>
</dbReference>
<proteinExistence type="inferred from homology"/>